<keyword evidence="1" id="KW-1133">Transmembrane helix</keyword>
<keyword evidence="3" id="KW-1185">Reference proteome</keyword>
<evidence type="ECO:0000256" key="1">
    <source>
        <dbReference type="SAM" id="Phobius"/>
    </source>
</evidence>
<protein>
    <submittedName>
        <fullName evidence="2">Uncharacterized protein</fullName>
    </submittedName>
</protein>
<dbReference type="Proteomes" id="UP000265520">
    <property type="component" value="Unassembled WGS sequence"/>
</dbReference>
<keyword evidence="1" id="KW-0812">Transmembrane</keyword>
<comment type="caution">
    <text evidence="2">The sequence shown here is derived from an EMBL/GenBank/DDBJ whole genome shotgun (WGS) entry which is preliminary data.</text>
</comment>
<keyword evidence="1" id="KW-0472">Membrane</keyword>
<name>A0A392TA54_9FABA</name>
<proteinExistence type="predicted"/>
<evidence type="ECO:0000313" key="3">
    <source>
        <dbReference type="Proteomes" id="UP000265520"/>
    </source>
</evidence>
<feature type="non-terminal residue" evidence="2">
    <location>
        <position position="1"/>
    </location>
</feature>
<feature type="transmembrane region" description="Helical" evidence="1">
    <location>
        <begin position="20"/>
        <end position="44"/>
    </location>
</feature>
<organism evidence="2 3">
    <name type="scientific">Trifolium medium</name>
    <dbReference type="NCBI Taxonomy" id="97028"/>
    <lineage>
        <taxon>Eukaryota</taxon>
        <taxon>Viridiplantae</taxon>
        <taxon>Streptophyta</taxon>
        <taxon>Embryophyta</taxon>
        <taxon>Tracheophyta</taxon>
        <taxon>Spermatophyta</taxon>
        <taxon>Magnoliopsida</taxon>
        <taxon>eudicotyledons</taxon>
        <taxon>Gunneridae</taxon>
        <taxon>Pentapetalae</taxon>
        <taxon>rosids</taxon>
        <taxon>fabids</taxon>
        <taxon>Fabales</taxon>
        <taxon>Fabaceae</taxon>
        <taxon>Papilionoideae</taxon>
        <taxon>50 kb inversion clade</taxon>
        <taxon>NPAAA clade</taxon>
        <taxon>Hologalegina</taxon>
        <taxon>IRL clade</taxon>
        <taxon>Trifolieae</taxon>
        <taxon>Trifolium</taxon>
    </lineage>
</organism>
<reference evidence="2 3" key="1">
    <citation type="journal article" date="2018" name="Front. Plant Sci.">
        <title>Red Clover (Trifolium pratense) and Zigzag Clover (T. medium) - A Picture of Genomic Similarities and Differences.</title>
        <authorList>
            <person name="Dluhosova J."/>
            <person name="Istvanek J."/>
            <person name="Nedelnik J."/>
            <person name="Repkova J."/>
        </authorList>
    </citation>
    <scope>NUCLEOTIDE SEQUENCE [LARGE SCALE GENOMIC DNA]</scope>
    <source>
        <strain evidence="3">cv. 10/8</strain>
        <tissue evidence="2">Leaf</tissue>
    </source>
</reference>
<dbReference type="EMBL" id="LXQA010538224">
    <property type="protein sequence ID" value="MCI57959.1"/>
    <property type="molecule type" value="Genomic_DNA"/>
</dbReference>
<sequence>WGCCGVFNGVGGDVMLRCGVGAYGVSGILLLIVFGPGDGCLILVMGV</sequence>
<evidence type="ECO:0000313" key="2">
    <source>
        <dbReference type="EMBL" id="MCI57959.1"/>
    </source>
</evidence>
<dbReference type="AlphaFoldDB" id="A0A392TA54"/>
<accession>A0A392TA54</accession>